<evidence type="ECO:0000313" key="2">
    <source>
        <dbReference type="Proteomes" id="UP000788262"/>
    </source>
</evidence>
<evidence type="ECO:0000313" key="1">
    <source>
        <dbReference type="EMBL" id="MBN0044652.1"/>
    </source>
</evidence>
<protein>
    <submittedName>
        <fullName evidence="1">Uncharacterized protein</fullName>
    </submittedName>
</protein>
<accession>A0ABS2VNG2</accession>
<dbReference type="RefSeq" id="WP_205382852.1">
    <property type="nucleotide sequence ID" value="NZ_JAFFZS010000006.1"/>
</dbReference>
<name>A0ABS2VNG2_STRAS</name>
<sequence>MTSSPGQYLLLYFLSSDDRPTPVYRTFPAADGAGTSTPLSGPKGLGLLFIGPRSDETAAGLHTELPRLRGRADTTVTDAGATVTVPFPVRTLSAPAVLQIVCTATYMESDGLAPVTVRGPDGSLPAARCP</sequence>
<proteinExistence type="predicted"/>
<gene>
    <name evidence="1" type="ORF">JS756_11140</name>
</gene>
<dbReference type="Proteomes" id="UP000788262">
    <property type="component" value="Unassembled WGS sequence"/>
</dbReference>
<organism evidence="1 2">
    <name type="scientific">Streptomyces actuosus</name>
    <dbReference type="NCBI Taxonomy" id="1885"/>
    <lineage>
        <taxon>Bacteria</taxon>
        <taxon>Bacillati</taxon>
        <taxon>Actinomycetota</taxon>
        <taxon>Actinomycetes</taxon>
        <taxon>Kitasatosporales</taxon>
        <taxon>Streptomycetaceae</taxon>
        <taxon>Streptomyces</taxon>
    </lineage>
</organism>
<comment type="caution">
    <text evidence="1">The sequence shown here is derived from an EMBL/GenBank/DDBJ whole genome shotgun (WGS) entry which is preliminary data.</text>
</comment>
<keyword evidence="2" id="KW-1185">Reference proteome</keyword>
<dbReference type="EMBL" id="JAFFZS010000006">
    <property type="protein sequence ID" value="MBN0044652.1"/>
    <property type="molecule type" value="Genomic_DNA"/>
</dbReference>
<reference evidence="1 2" key="1">
    <citation type="submission" date="2021-02" db="EMBL/GenBank/DDBJ databases">
        <title>Whole genome sequencing of Streptomyces actuosus VRA1.</title>
        <authorList>
            <person name="Sen G."/>
            <person name="Sen A."/>
        </authorList>
    </citation>
    <scope>NUCLEOTIDE SEQUENCE [LARGE SCALE GENOMIC DNA]</scope>
    <source>
        <strain evidence="1 2">VRA1</strain>
    </source>
</reference>